<dbReference type="Proteomes" id="UP000094412">
    <property type="component" value="Unassembled WGS sequence"/>
</dbReference>
<name>A0A1C2E152_9HYPH</name>
<keyword evidence="2" id="KW-1185">Reference proteome</keyword>
<comment type="caution">
    <text evidence="1">The sequence shown here is derived from an EMBL/GenBank/DDBJ whole genome shotgun (WGS) entry which is preliminary data.</text>
</comment>
<accession>A0A1C2E152</accession>
<dbReference type="EMBL" id="MDEO01000029">
    <property type="protein sequence ID" value="OCX20708.1"/>
    <property type="molecule type" value="Genomic_DNA"/>
</dbReference>
<dbReference type="InterPro" id="IPR018733">
    <property type="entry name" value="DUF2274"/>
</dbReference>
<evidence type="ECO:0000313" key="1">
    <source>
        <dbReference type="EMBL" id="OCX20708.1"/>
    </source>
</evidence>
<evidence type="ECO:0008006" key="3">
    <source>
        <dbReference type="Google" id="ProtNLM"/>
    </source>
</evidence>
<evidence type="ECO:0000313" key="2">
    <source>
        <dbReference type="Proteomes" id="UP000094412"/>
    </source>
</evidence>
<reference evidence="1 2" key="1">
    <citation type="submission" date="2016-08" db="EMBL/GenBank/DDBJ databases">
        <title>Whole genome sequence of Mesorhizobium sp. strain UASWS1009 isolated from industrial sewage.</title>
        <authorList>
            <person name="Crovadore J."/>
            <person name="Calmin G."/>
            <person name="Chablais R."/>
            <person name="Cochard B."/>
            <person name="Lefort F."/>
        </authorList>
    </citation>
    <scope>NUCLEOTIDE SEQUENCE [LARGE SCALE GENOMIC DNA]</scope>
    <source>
        <strain evidence="1 2">UASWS1009</strain>
    </source>
</reference>
<dbReference type="AlphaFoldDB" id="A0A1C2E152"/>
<protein>
    <recommendedName>
        <fullName evidence="3">Transposase DDE domain-containing protein</fullName>
    </recommendedName>
</protein>
<dbReference type="Pfam" id="PF10038">
    <property type="entry name" value="DUF2274"/>
    <property type="match status" value="1"/>
</dbReference>
<gene>
    <name evidence="1" type="ORF">QV13_08530</name>
</gene>
<proteinExistence type="predicted"/>
<sequence length="67" mass="7539">MSVIRTVQIVSQKRTSPVSIVALFESLVASLWRLRKLIVPMLGRFVATDRGFAKARRTLSGRQVGPW</sequence>
<dbReference type="STRING" id="1566387.QV13_08530"/>
<organism evidence="1 2">
    <name type="scientific">Mesorhizobium hungaricum</name>
    <dbReference type="NCBI Taxonomy" id="1566387"/>
    <lineage>
        <taxon>Bacteria</taxon>
        <taxon>Pseudomonadati</taxon>
        <taxon>Pseudomonadota</taxon>
        <taxon>Alphaproteobacteria</taxon>
        <taxon>Hyphomicrobiales</taxon>
        <taxon>Phyllobacteriaceae</taxon>
        <taxon>Mesorhizobium</taxon>
    </lineage>
</organism>